<dbReference type="AlphaFoldDB" id="A0A2S4PMC6"/>
<dbReference type="GO" id="GO:0006139">
    <property type="term" value="P:nucleobase-containing compound metabolic process"/>
    <property type="evidence" value="ECO:0007669"/>
    <property type="project" value="UniProtKB-ARBA"/>
</dbReference>
<accession>A0A2S4PMC6</accession>
<dbReference type="Gene3D" id="3.40.140.10">
    <property type="entry name" value="Cytidine Deaminase, domain 2"/>
    <property type="match status" value="1"/>
</dbReference>
<protein>
    <recommendedName>
        <fullName evidence="2">CMP/dCMP-type deaminase domain-containing protein</fullName>
    </recommendedName>
</protein>
<comment type="caution">
    <text evidence="3">The sequence shown here is derived from an EMBL/GenBank/DDBJ whole genome shotgun (WGS) entry which is preliminary data.</text>
</comment>
<evidence type="ECO:0000313" key="3">
    <source>
        <dbReference type="EMBL" id="POS83177.1"/>
    </source>
</evidence>
<reference evidence="3 4" key="1">
    <citation type="submission" date="2017-10" db="EMBL/GenBank/DDBJ databases">
        <title>Development of genomic resources for the powdery mildew, Erysiphe pulchra.</title>
        <authorList>
            <person name="Wadl P.A."/>
            <person name="Mack B.M."/>
            <person name="Moore G."/>
            <person name="Beltz S.B."/>
        </authorList>
    </citation>
    <scope>NUCLEOTIDE SEQUENCE [LARGE SCALE GENOMIC DNA]</scope>
    <source>
        <strain evidence="3">Cflorida</strain>
    </source>
</reference>
<name>A0A2S4PMC6_9PEZI</name>
<dbReference type="GO" id="GO:0003824">
    <property type="term" value="F:catalytic activity"/>
    <property type="evidence" value="ECO:0007669"/>
    <property type="project" value="InterPro"/>
</dbReference>
<feature type="domain" description="CMP/dCMP-type deaminase" evidence="2">
    <location>
        <begin position="17"/>
        <end position="156"/>
    </location>
</feature>
<gene>
    <name evidence="3" type="ORF">EPUL_004620</name>
</gene>
<evidence type="ECO:0000259" key="2">
    <source>
        <dbReference type="PROSITE" id="PS51747"/>
    </source>
</evidence>
<proteinExistence type="predicted"/>
<dbReference type="STRING" id="225359.A0A2S4PMC6"/>
<dbReference type="Proteomes" id="UP000237438">
    <property type="component" value="Unassembled WGS sequence"/>
</dbReference>
<feature type="region of interest" description="Disordered" evidence="1">
    <location>
        <begin position="256"/>
        <end position="278"/>
    </location>
</feature>
<dbReference type="Pfam" id="PF18785">
    <property type="entry name" value="Inv-AAD"/>
    <property type="match status" value="1"/>
</dbReference>
<evidence type="ECO:0000256" key="1">
    <source>
        <dbReference type="SAM" id="MobiDB-lite"/>
    </source>
</evidence>
<organism evidence="3 4">
    <name type="scientific">Erysiphe pulchra</name>
    <dbReference type="NCBI Taxonomy" id="225359"/>
    <lineage>
        <taxon>Eukaryota</taxon>
        <taxon>Fungi</taxon>
        <taxon>Dikarya</taxon>
        <taxon>Ascomycota</taxon>
        <taxon>Pezizomycotina</taxon>
        <taxon>Leotiomycetes</taxon>
        <taxon>Erysiphales</taxon>
        <taxon>Erysiphaceae</taxon>
        <taxon>Erysiphe</taxon>
    </lineage>
</organism>
<dbReference type="InterPro" id="IPR002125">
    <property type="entry name" value="CMP_dCMP_dom"/>
</dbReference>
<dbReference type="SUPFAM" id="SSF53927">
    <property type="entry name" value="Cytidine deaminase-like"/>
    <property type="match status" value="1"/>
</dbReference>
<keyword evidence="4" id="KW-1185">Reference proteome</keyword>
<dbReference type="OrthoDB" id="252265at2759"/>
<evidence type="ECO:0000313" key="4">
    <source>
        <dbReference type="Proteomes" id="UP000237438"/>
    </source>
</evidence>
<sequence>MNINQQTSPVSEKSFQDCHTNYMRTALQLAQKSPPKPTNYRVGALLVDGDSNTIISTGYTLECEGNTHAEQCCFIKLAVKYGVSELELGNFLPINTVLYTTLEPCILRLSGAESCVDRILKLGNKIKAVYVGSMEPDTFVAKNTGKRKLEAAGIKVCVVNGLKKEILEVATAGLTSDEHSDNPERASTWYTYEEALAAAKRNLLDEWDIDTFEKYEETTDGSGENAKCGGFQAYGLFPEGEEIWVYIEEVLVEGSPIGPSPPEPSLSGPSTARPSSPTFSNIETTYVIEIDRQKNQGESFKNEGLLFDITYVDIADANHAARDFVFYNICSKDGSHPDFVDLMMEEKNVKSTSLPYKGTVYGTSNSFNGVTVRVKPMKLQHPRGLKRKATTLLENRSIRSPTLRVQTQNQNSDVIVID</sequence>
<dbReference type="EMBL" id="PEDP01001824">
    <property type="protein sequence ID" value="POS83177.1"/>
    <property type="molecule type" value="Genomic_DNA"/>
</dbReference>
<dbReference type="PROSITE" id="PS51747">
    <property type="entry name" value="CYT_DCMP_DEAMINASES_2"/>
    <property type="match status" value="1"/>
</dbReference>
<dbReference type="InterPro" id="IPR016193">
    <property type="entry name" value="Cytidine_deaminase-like"/>
</dbReference>